<dbReference type="Pfam" id="PF00849">
    <property type="entry name" value="PseudoU_synth_2"/>
    <property type="match status" value="1"/>
</dbReference>
<dbReference type="PROSITE" id="PS50889">
    <property type="entry name" value="S4"/>
    <property type="match status" value="1"/>
</dbReference>
<organism evidence="6 7">
    <name type="scientific">Alkaliphilus pronyensis</name>
    <dbReference type="NCBI Taxonomy" id="1482732"/>
    <lineage>
        <taxon>Bacteria</taxon>
        <taxon>Bacillati</taxon>
        <taxon>Bacillota</taxon>
        <taxon>Clostridia</taxon>
        <taxon>Peptostreptococcales</taxon>
        <taxon>Natronincolaceae</taxon>
        <taxon>Alkaliphilus</taxon>
    </lineage>
</organism>
<keyword evidence="2 4" id="KW-0413">Isomerase</keyword>
<evidence type="ECO:0000256" key="3">
    <source>
        <dbReference type="PROSITE-ProRule" id="PRU00182"/>
    </source>
</evidence>
<dbReference type="InterPro" id="IPR018496">
    <property type="entry name" value="PsdUridine_synth_RsuA/RluB_CS"/>
</dbReference>
<dbReference type="FunFam" id="3.30.70.1560:FF:000002">
    <property type="entry name" value="Pseudouridine synthase"/>
    <property type="match status" value="1"/>
</dbReference>
<keyword evidence="3" id="KW-0694">RNA-binding</keyword>
<dbReference type="GO" id="GO:0000455">
    <property type="term" value="P:enzyme-directed rRNA pseudouridine synthesis"/>
    <property type="evidence" value="ECO:0007669"/>
    <property type="project" value="UniProtKB-ARBA"/>
</dbReference>
<dbReference type="SUPFAM" id="SSF55120">
    <property type="entry name" value="Pseudouridine synthase"/>
    <property type="match status" value="1"/>
</dbReference>
<protein>
    <recommendedName>
        <fullName evidence="4">Pseudouridine synthase</fullName>
        <ecNumber evidence="4">5.4.99.-</ecNumber>
    </recommendedName>
</protein>
<dbReference type="AlphaFoldDB" id="A0A6I0FB59"/>
<dbReference type="Gene3D" id="3.30.70.580">
    <property type="entry name" value="Pseudouridine synthase I, catalytic domain, N-terminal subdomain"/>
    <property type="match status" value="1"/>
</dbReference>
<dbReference type="InterPro" id="IPR050343">
    <property type="entry name" value="RsuA_PseudoU_synthase"/>
</dbReference>
<evidence type="ECO:0000256" key="4">
    <source>
        <dbReference type="RuleBase" id="RU003887"/>
    </source>
</evidence>
<dbReference type="SUPFAM" id="SSF55174">
    <property type="entry name" value="Alpha-L RNA-binding motif"/>
    <property type="match status" value="1"/>
</dbReference>
<gene>
    <name evidence="6" type="primary">rluF</name>
    <name evidence="6" type="ORF">F8154_04540</name>
</gene>
<comment type="caution">
    <text evidence="6">The sequence shown here is derived from an EMBL/GenBank/DDBJ whole genome shotgun (WGS) entry which is preliminary data.</text>
</comment>
<dbReference type="PROSITE" id="PS01149">
    <property type="entry name" value="PSI_RSU"/>
    <property type="match status" value="1"/>
</dbReference>
<proteinExistence type="inferred from homology"/>
<dbReference type="PANTHER" id="PTHR47683">
    <property type="entry name" value="PSEUDOURIDINE SYNTHASE FAMILY PROTEIN-RELATED"/>
    <property type="match status" value="1"/>
</dbReference>
<dbReference type="GO" id="GO:0120159">
    <property type="term" value="F:rRNA pseudouridine synthase activity"/>
    <property type="evidence" value="ECO:0007669"/>
    <property type="project" value="UniProtKB-ARBA"/>
</dbReference>
<sequence>MRINKYISETGICSRREADKLLLDKRVTINGSISEVGSIVRPGDIVKIDNKPIGNKMKSVYIALNKPTGIISTTERHVNGNIIDFINYPQRIFPIGRLDKDSEGLILLTNDGDIVNKILRSENNHEKEYIVTVNKPINSAFIKGMANGVSILGQITKPCVVEGINEKTFRIILTQGLNRQIRRMSQAFGYRVIKLKRIRIMNITLKGLKTGEWRYIKEKELKQLTDLVSRG</sequence>
<dbReference type="CDD" id="cd02554">
    <property type="entry name" value="PseudoU_synth_RluF"/>
    <property type="match status" value="1"/>
</dbReference>
<name>A0A6I0FB59_9FIRM</name>
<evidence type="ECO:0000256" key="2">
    <source>
        <dbReference type="ARBA" id="ARBA00023235"/>
    </source>
</evidence>
<dbReference type="NCBIfam" id="TIGR00093">
    <property type="entry name" value="pseudouridine synthase"/>
    <property type="match status" value="1"/>
</dbReference>
<dbReference type="Proteomes" id="UP000432715">
    <property type="component" value="Unassembled WGS sequence"/>
</dbReference>
<dbReference type="InterPro" id="IPR020103">
    <property type="entry name" value="PsdUridine_synth_cat_dom_sf"/>
</dbReference>
<dbReference type="InterPro" id="IPR000748">
    <property type="entry name" value="PsdUridine_synth_RsuA/RluB/E/F"/>
</dbReference>
<dbReference type="OrthoDB" id="9807213at2"/>
<comment type="similarity">
    <text evidence="1 4">Belongs to the pseudouridine synthase RsuA family.</text>
</comment>
<dbReference type="PANTHER" id="PTHR47683:SF2">
    <property type="entry name" value="RNA-BINDING S4 DOMAIN-CONTAINING PROTEIN"/>
    <property type="match status" value="1"/>
</dbReference>
<evidence type="ECO:0000256" key="1">
    <source>
        <dbReference type="ARBA" id="ARBA00008348"/>
    </source>
</evidence>
<feature type="domain" description="RNA-binding S4" evidence="5">
    <location>
        <begin position="1"/>
        <end position="68"/>
    </location>
</feature>
<evidence type="ECO:0000313" key="7">
    <source>
        <dbReference type="Proteomes" id="UP000432715"/>
    </source>
</evidence>
<reference evidence="6 7" key="1">
    <citation type="submission" date="2019-10" db="EMBL/GenBank/DDBJ databases">
        <title>Alkaliphilus serpentinus sp. nov. and Alkaliphilus pronyensis sp. nov., two novel anaerobic alkaliphilic species isolated from the serpentinized-hosted hydrothermal field of the Prony Bay (New Caledonia).</title>
        <authorList>
            <person name="Postec A."/>
        </authorList>
    </citation>
    <scope>NUCLEOTIDE SEQUENCE [LARGE SCALE GENOMIC DNA]</scope>
    <source>
        <strain evidence="6 7">LacV</strain>
    </source>
</reference>
<evidence type="ECO:0000259" key="5">
    <source>
        <dbReference type="SMART" id="SM00363"/>
    </source>
</evidence>
<evidence type="ECO:0000313" key="6">
    <source>
        <dbReference type="EMBL" id="KAB3536034.1"/>
    </source>
</evidence>
<dbReference type="InterPro" id="IPR036986">
    <property type="entry name" value="S4_RNA-bd_sf"/>
</dbReference>
<dbReference type="EMBL" id="WBZC01000013">
    <property type="protein sequence ID" value="KAB3536034.1"/>
    <property type="molecule type" value="Genomic_DNA"/>
</dbReference>
<dbReference type="Pfam" id="PF01479">
    <property type="entry name" value="S4"/>
    <property type="match status" value="1"/>
</dbReference>
<dbReference type="EC" id="5.4.99.-" evidence="4"/>
<dbReference type="SMART" id="SM00363">
    <property type="entry name" value="S4"/>
    <property type="match status" value="1"/>
</dbReference>
<keyword evidence="7" id="KW-1185">Reference proteome</keyword>
<dbReference type="NCBIfam" id="NF007784">
    <property type="entry name" value="PRK10475.1"/>
    <property type="match status" value="1"/>
</dbReference>
<dbReference type="InterPro" id="IPR006145">
    <property type="entry name" value="PsdUridine_synth_RsuA/RluA"/>
</dbReference>
<accession>A0A6I0FB59</accession>
<dbReference type="InterPro" id="IPR002942">
    <property type="entry name" value="S4_RNA-bd"/>
</dbReference>
<dbReference type="GO" id="GO:0003723">
    <property type="term" value="F:RNA binding"/>
    <property type="evidence" value="ECO:0007669"/>
    <property type="project" value="UniProtKB-KW"/>
</dbReference>
<dbReference type="RefSeq" id="WP_151860413.1">
    <property type="nucleotide sequence ID" value="NZ_WBZC01000013.1"/>
</dbReference>
<dbReference type="InterPro" id="IPR042092">
    <property type="entry name" value="PsdUridine_s_RsuA/RluB/E/F_cat"/>
</dbReference>
<dbReference type="Gene3D" id="3.10.290.10">
    <property type="entry name" value="RNA-binding S4 domain"/>
    <property type="match status" value="1"/>
</dbReference>
<dbReference type="InterPro" id="IPR020094">
    <property type="entry name" value="TruA/RsuA/RluB/E/F_N"/>
</dbReference>
<dbReference type="CDD" id="cd00165">
    <property type="entry name" value="S4"/>
    <property type="match status" value="1"/>
</dbReference>
<dbReference type="Gene3D" id="3.30.70.1560">
    <property type="entry name" value="Alpha-L RNA-binding motif"/>
    <property type="match status" value="1"/>
</dbReference>